<dbReference type="Pfam" id="PF12932">
    <property type="entry name" value="Sec16"/>
    <property type="match status" value="1"/>
</dbReference>
<keyword evidence="4 6" id="KW-0256">Endoplasmic reticulum</keyword>
<dbReference type="GO" id="GO:0000139">
    <property type="term" value="C:Golgi membrane"/>
    <property type="evidence" value="ECO:0007669"/>
    <property type="project" value="UniProtKB-SubCell"/>
</dbReference>
<reference evidence="10" key="1">
    <citation type="submission" date="2021-03" db="EMBL/GenBank/DDBJ databases">
        <authorList>
            <consortium name="Genoscope - CEA"/>
            <person name="William W."/>
        </authorList>
    </citation>
    <scope>NUCLEOTIDE SEQUENCE</scope>
    <source>
        <strain evidence="10">Doubled-haploid Pahang</strain>
    </source>
</reference>
<evidence type="ECO:0000256" key="6">
    <source>
        <dbReference type="RuleBase" id="RU364101"/>
    </source>
</evidence>
<feature type="domain" description="Sec16 central conserved" evidence="9">
    <location>
        <begin position="538"/>
        <end position="662"/>
    </location>
</feature>
<feature type="region of interest" description="Disordered" evidence="7">
    <location>
        <begin position="48"/>
        <end position="115"/>
    </location>
</feature>
<evidence type="ECO:0000256" key="1">
    <source>
        <dbReference type="ARBA" id="ARBA00004240"/>
    </source>
</evidence>
<feature type="compositionally biased region" description="Low complexity" evidence="7">
    <location>
        <begin position="1398"/>
        <end position="1409"/>
    </location>
</feature>
<feature type="region of interest" description="Disordered" evidence="7">
    <location>
        <begin position="1370"/>
        <end position="1421"/>
    </location>
</feature>
<dbReference type="OrthoDB" id="8918678at2759"/>
<evidence type="ECO:0000256" key="5">
    <source>
        <dbReference type="ARBA" id="ARBA00022892"/>
    </source>
</evidence>
<proteinExistence type="inferred from homology"/>
<dbReference type="Pfam" id="PF12931">
    <property type="entry name" value="TPR_Sec16"/>
    <property type="match status" value="1"/>
</dbReference>
<dbReference type="Gene3D" id="1.25.40.1030">
    <property type="match status" value="1"/>
</dbReference>
<sequence length="1421" mass="153523">MGSPSPFQVEDQTDEDFFDKLVDDDFGVEGSVPHPKEIVRDISNLSLDDVGTSLEDPGNAGLVSESNGPPQSGTLQSSESPKKDLLVCKDSASSNSPVDMVVPSENSSGSTIDTGAQSLSNFNNVGSKGTSVKEVQWSAFSVSSQQLDNVGLETYSDFLAENADPSADKLKSNCDPNSAPVDNQIENIDTYTSSLSAQDTQLFGSATEQNIDGDAQYWESIYPGWKYDAGTGQWYQLDAHDATTNTQFNSYDASAVNSQGNFKDNGEVAVFDSNSGSSDVLYLQQASQSYLETIAEESTLHTTSNWSLGYQGSTEYPPNMVFDPQYPGWYYDTNTQQWCTLESYSQTTQMTPTIVQNEVVASAGVSEGNYNVSDEFGQPEQSADSVLGSQEFGDGWNNPTSSYVQPNVLQAEQVGENRQSGGLSRKQQIGSFYSPTMHAGSHTDQNLGFGKFQPVVDHNFGSSNGITRPHNAVHGESLYQMNNQMQAPSIHKSLSNSYLGNQNSVDYSQHSFHGTNASYSQFSYVPHEGRSAAGRPAHALVAFGFGGKLIVMPNASPSGTNLNYGNQETAGGTISILSLSEVVLNEVDSSSSVSGSVLDYFHSLCHQNFPGPLAGGNAATKDANKWIDERISSYESPVTEFQKGKLLKLLFSLLKISLQHYGKLRSPFGSDPSLEDVNSPEMAVTKLLASSKMSNAPLGEYGIYSHCLTNIPSEGQLQATATKVQSLLVSGRRKEALQCAEEGHLWGPALVLAAQLGDKFYVDMVKRMAQHQFTFGSPLRTLCLLIAGQPADIFSMNNLVTSSSVASPRQPAEIQASGMLDEWEENLAIITANRTKDDKLVILHLGDCLWKERGEVTAAHTCYLIAEENIELYSDSARLCLIGADHWKYPRTYVTPDAIQRTELYEYSKVLGNSQFILQPFQPYKLIYAYMLAEVGKISDSLKYCQASLKLLKNSGRTSDVEMWKSMLSSLEERLRTHQQGGYGTSLAPANLVGKLFTTFDRSIHRMIGAPPAPLPPLPQGSVNDKETYYVAPRVANSQSTMAMSSLVPSASVETMSEWKGDDGKQTRHNRSISEPDFGRSPKQDSSSDGAQSKKTASGGSRFGRIGSQLLQKTMGWVSRSHRQIPGNVKVKLGQSNKFYYDEQLKTWVEEGAEPPATEAALPPPPTATTFQNGMPDYNISNTFKSVTNINDAFKRESLTDREGPVAKPLVPLEQKSTIPPTPPSQNQFSARGRMGVRSRYVDTFNKGGGALTNTFQSPAVPSMKPLVGAKFFVPTAAAAVDEGETDAAGESNQEVTNDNEEPSKSATAEASFSSQGSSSSSSSMQRVPSMDNITPLGNKGSAAAASWSGNGPLSRMRAASWSGTYTNPLHQNVTGMNPTSVGHGMTTSSPSNTAHPGSVSSLSLQQNGGSLGDDLHEVEL</sequence>
<dbReference type="PANTHER" id="PTHR13402">
    <property type="entry name" value="RGPR-RELATED"/>
    <property type="match status" value="1"/>
</dbReference>
<feature type="region of interest" description="Disordered" evidence="7">
    <location>
        <begin position="1283"/>
        <end position="1355"/>
    </location>
</feature>
<dbReference type="EMBL" id="HG996466">
    <property type="protein sequence ID" value="CAG1859895.1"/>
    <property type="molecule type" value="Genomic_DNA"/>
</dbReference>
<keyword evidence="6" id="KW-0472">Membrane</keyword>
<evidence type="ECO:0000313" key="12">
    <source>
        <dbReference type="Proteomes" id="UP000012960"/>
    </source>
</evidence>
<evidence type="ECO:0000259" key="8">
    <source>
        <dbReference type="Pfam" id="PF12931"/>
    </source>
</evidence>
<evidence type="ECO:0000256" key="3">
    <source>
        <dbReference type="ARBA" id="ARBA00022448"/>
    </source>
</evidence>
<keyword evidence="5 6" id="KW-0931">ER-Golgi transport</keyword>
<feature type="compositionally biased region" description="Polar residues" evidence="7">
    <location>
        <begin position="1084"/>
        <end position="1099"/>
    </location>
</feature>
<dbReference type="EnsemblPlants" id="Ma01_t18300.3">
    <property type="protein sequence ID" value="Ma01_p18300.3"/>
    <property type="gene ID" value="Ma01_g18300"/>
</dbReference>
<dbReference type="GO" id="GO:0016192">
    <property type="term" value="P:vesicle-mediated transport"/>
    <property type="evidence" value="ECO:0007669"/>
    <property type="project" value="UniProtKB-KW"/>
</dbReference>
<evidence type="ECO:0000256" key="2">
    <source>
        <dbReference type="ARBA" id="ARBA00005927"/>
    </source>
</evidence>
<dbReference type="EnsemblPlants" id="Ma01_t18300.1">
    <property type="protein sequence ID" value="Ma01_p18300.1"/>
    <property type="gene ID" value="Ma01_g18300"/>
</dbReference>
<evidence type="ECO:0000313" key="11">
    <source>
        <dbReference type="EnsemblPlants" id="Ma01_p18300.3"/>
    </source>
</evidence>
<dbReference type="GO" id="GO:0070973">
    <property type="term" value="P:protein localization to endoplasmic reticulum exit site"/>
    <property type="evidence" value="ECO:0000318"/>
    <property type="project" value="GO_Central"/>
</dbReference>
<comment type="similarity">
    <text evidence="2 6">Belongs to the SEC16 family.</text>
</comment>
<accession>A0A804HVK1</accession>
<dbReference type="OMA" id="ERLANWN"/>
<keyword evidence="6" id="KW-0333">Golgi apparatus</keyword>
<dbReference type="GO" id="GO:0070971">
    <property type="term" value="C:endoplasmic reticulum exit site"/>
    <property type="evidence" value="ECO:0000318"/>
    <property type="project" value="GO_Central"/>
</dbReference>
<feature type="region of interest" description="Disordered" evidence="7">
    <location>
        <begin position="1054"/>
        <end position="1106"/>
    </location>
</feature>
<feature type="compositionally biased region" description="Polar residues" evidence="7">
    <location>
        <begin position="1370"/>
        <end position="1396"/>
    </location>
</feature>
<dbReference type="GO" id="GO:0007030">
    <property type="term" value="P:Golgi organization"/>
    <property type="evidence" value="ECO:0000318"/>
    <property type="project" value="GO_Central"/>
</dbReference>
<dbReference type="InterPro" id="IPR024298">
    <property type="entry name" value="Sec16_Sec23-bd"/>
</dbReference>
<dbReference type="CDD" id="cd09233">
    <property type="entry name" value="ACE1-Sec16-like"/>
    <property type="match status" value="1"/>
</dbReference>
<feature type="compositionally biased region" description="Low complexity" evidence="7">
    <location>
        <begin position="1338"/>
        <end position="1352"/>
    </location>
</feature>
<dbReference type="Gramene" id="Ma01_t18300.3">
    <property type="protein sequence ID" value="Ma01_p18300.3"/>
    <property type="gene ID" value="Ma01_g18300"/>
</dbReference>
<feature type="compositionally biased region" description="Low complexity" evidence="7">
    <location>
        <begin position="1312"/>
        <end position="1324"/>
    </location>
</feature>
<evidence type="ECO:0000256" key="4">
    <source>
        <dbReference type="ARBA" id="ARBA00022824"/>
    </source>
</evidence>
<feature type="compositionally biased region" description="Polar residues" evidence="7">
    <location>
        <begin position="64"/>
        <end position="79"/>
    </location>
</feature>
<keyword evidence="12" id="KW-1185">Reference proteome</keyword>
<name>A0A804HVK1_MUSAM</name>
<evidence type="ECO:0000259" key="9">
    <source>
        <dbReference type="Pfam" id="PF12932"/>
    </source>
</evidence>
<keyword evidence="6" id="KW-0653">Protein transport</keyword>
<protein>
    <recommendedName>
        <fullName evidence="6">Protein transport protein sec16</fullName>
    </recommendedName>
</protein>
<organism evidence="11 12">
    <name type="scientific">Musa acuminata subsp. malaccensis</name>
    <name type="common">Wild banana</name>
    <name type="synonym">Musa malaccensis</name>
    <dbReference type="NCBI Taxonomy" id="214687"/>
    <lineage>
        <taxon>Eukaryota</taxon>
        <taxon>Viridiplantae</taxon>
        <taxon>Streptophyta</taxon>
        <taxon>Embryophyta</taxon>
        <taxon>Tracheophyta</taxon>
        <taxon>Spermatophyta</taxon>
        <taxon>Magnoliopsida</taxon>
        <taxon>Liliopsida</taxon>
        <taxon>Zingiberales</taxon>
        <taxon>Musaceae</taxon>
        <taxon>Musa</taxon>
    </lineage>
</organism>
<dbReference type="FunCoup" id="A0A804HVK1">
    <property type="interactions" value="1625"/>
</dbReference>
<gene>
    <name evidence="10" type="ORF">GSMUA_301900.1</name>
</gene>
<evidence type="ECO:0000256" key="7">
    <source>
        <dbReference type="SAM" id="MobiDB-lite"/>
    </source>
</evidence>
<dbReference type="PANTHER" id="PTHR13402:SF6">
    <property type="entry name" value="SECRETORY 16, ISOFORM I"/>
    <property type="match status" value="1"/>
</dbReference>
<dbReference type="Gramene" id="Ma01_t18300.1">
    <property type="protein sequence ID" value="Ma01_p18300.1"/>
    <property type="gene ID" value="Ma01_g18300"/>
</dbReference>
<dbReference type="Proteomes" id="UP000012960">
    <property type="component" value="Unplaced"/>
</dbReference>
<dbReference type="GO" id="GO:0012507">
    <property type="term" value="C:ER to Golgi transport vesicle membrane"/>
    <property type="evidence" value="ECO:0000318"/>
    <property type="project" value="GO_Central"/>
</dbReference>
<feature type="compositionally biased region" description="Basic and acidic residues" evidence="7">
    <location>
        <begin position="1057"/>
        <end position="1083"/>
    </location>
</feature>
<dbReference type="InterPro" id="IPR024340">
    <property type="entry name" value="Sec16_CCD"/>
</dbReference>
<dbReference type="GO" id="GO:0015031">
    <property type="term" value="P:protein transport"/>
    <property type="evidence" value="ECO:0007669"/>
    <property type="project" value="UniProtKB-KW"/>
</dbReference>
<reference evidence="11" key="2">
    <citation type="submission" date="2021-05" db="UniProtKB">
        <authorList>
            <consortium name="EnsemblPlants"/>
        </authorList>
    </citation>
    <scope>IDENTIFICATION</scope>
    <source>
        <strain evidence="11">subsp. malaccensis</strain>
    </source>
</reference>
<dbReference type="InParanoid" id="A0A804HVK1"/>
<evidence type="ECO:0000313" key="10">
    <source>
        <dbReference type="EMBL" id="CAG1859895.1"/>
    </source>
</evidence>
<comment type="subcellular location">
    <subcellularLocation>
        <location evidence="1">Endoplasmic reticulum</location>
    </subcellularLocation>
    <subcellularLocation>
        <location evidence="6">Golgi apparatus membrane</location>
    </subcellularLocation>
</comment>
<keyword evidence="3 6" id="KW-0813">Transport</keyword>
<feature type="compositionally biased region" description="Polar residues" evidence="7">
    <location>
        <begin position="104"/>
        <end position="115"/>
    </location>
</feature>
<feature type="domain" description="Sec16 Sec23-binding" evidence="8">
    <location>
        <begin position="724"/>
        <end position="1008"/>
    </location>
</feature>